<feature type="region of interest" description="Disordered" evidence="1">
    <location>
        <begin position="1"/>
        <end position="23"/>
    </location>
</feature>
<feature type="compositionally biased region" description="Low complexity" evidence="1">
    <location>
        <begin position="13"/>
        <end position="23"/>
    </location>
</feature>
<organism evidence="2">
    <name type="scientific">Phytophthora nicotianae</name>
    <name type="common">Potato buckeye rot agent</name>
    <name type="synonym">Phytophthora parasitica</name>
    <dbReference type="NCBI Taxonomy" id="4792"/>
    <lineage>
        <taxon>Eukaryota</taxon>
        <taxon>Sar</taxon>
        <taxon>Stramenopiles</taxon>
        <taxon>Oomycota</taxon>
        <taxon>Peronosporomycetes</taxon>
        <taxon>Peronosporales</taxon>
        <taxon>Peronosporaceae</taxon>
        <taxon>Phytophthora</taxon>
    </lineage>
</organism>
<evidence type="ECO:0000313" key="2">
    <source>
        <dbReference type="EMBL" id="ETK81318.1"/>
    </source>
</evidence>
<name>W2GE19_PHYNI</name>
<reference evidence="2" key="1">
    <citation type="submission" date="2013-11" db="EMBL/GenBank/DDBJ databases">
        <title>The Genome Sequence of Phytophthora parasitica CJ02B3.</title>
        <authorList>
            <consortium name="The Broad Institute Genomics Platform"/>
            <person name="Russ C."/>
            <person name="Tyler B."/>
            <person name="Panabieres F."/>
            <person name="Shan W."/>
            <person name="Tripathy S."/>
            <person name="Grunwald N."/>
            <person name="Machado M."/>
            <person name="Johnson C.S."/>
            <person name="Arredondo F."/>
            <person name="Hong C."/>
            <person name="Coffey M."/>
            <person name="Young S.K."/>
            <person name="Zeng Q."/>
            <person name="Gargeya S."/>
            <person name="Fitzgerald M."/>
            <person name="Abouelleil A."/>
            <person name="Alvarado L."/>
            <person name="Chapman S.B."/>
            <person name="Gainer-Dewar J."/>
            <person name="Goldberg J."/>
            <person name="Griggs A."/>
            <person name="Gujja S."/>
            <person name="Hansen M."/>
            <person name="Howarth C."/>
            <person name="Imamovic A."/>
            <person name="Ireland A."/>
            <person name="Larimer J."/>
            <person name="McCowan C."/>
            <person name="Murphy C."/>
            <person name="Pearson M."/>
            <person name="Poon T.W."/>
            <person name="Priest M."/>
            <person name="Roberts A."/>
            <person name="Saif S."/>
            <person name="Shea T."/>
            <person name="Sykes S."/>
            <person name="Wortman J."/>
            <person name="Nusbaum C."/>
            <person name="Birren B."/>
        </authorList>
    </citation>
    <scope>NUCLEOTIDE SEQUENCE [LARGE SCALE GENOMIC DNA]</scope>
    <source>
        <strain evidence="2">CJ02B3</strain>
    </source>
</reference>
<accession>W2GE19</accession>
<dbReference type="EMBL" id="KI687519">
    <property type="protein sequence ID" value="ETK81318.1"/>
    <property type="molecule type" value="Genomic_DNA"/>
</dbReference>
<sequence>MAMVGESNGNFTGSGMNGDDGNNSAVAKVATTDAILGWIGRCFSSDGKNVGAGNTCTTQRWMGMAR</sequence>
<evidence type="ECO:0000313" key="3">
    <source>
        <dbReference type="EMBL" id="ETL34744.1"/>
    </source>
</evidence>
<reference evidence="3" key="2">
    <citation type="submission" date="2013-11" db="EMBL/GenBank/DDBJ databases">
        <title>The Genome Sequence of Phytophthora parasitica CJ05E6.</title>
        <authorList>
            <consortium name="The Broad Institute Genomics Platform"/>
            <person name="Russ C."/>
            <person name="Tyler B."/>
            <person name="Panabieres F."/>
            <person name="Shan W."/>
            <person name="Tripathy S."/>
            <person name="Grunwald N."/>
            <person name="Machado M."/>
            <person name="Johnson C.S."/>
            <person name="Arredondo F."/>
            <person name="Hong C."/>
            <person name="Coffey M."/>
            <person name="Young S.K."/>
            <person name="Zeng Q."/>
            <person name="Gargeya S."/>
            <person name="Fitzgerald M."/>
            <person name="Abouelleil A."/>
            <person name="Alvarado L."/>
            <person name="Chapman S.B."/>
            <person name="Gainer-Dewar J."/>
            <person name="Goldberg J."/>
            <person name="Griggs A."/>
            <person name="Gujja S."/>
            <person name="Hansen M."/>
            <person name="Howarth C."/>
            <person name="Imamovic A."/>
            <person name="Ireland A."/>
            <person name="Larimer J."/>
            <person name="McCowan C."/>
            <person name="Murphy C."/>
            <person name="Pearson M."/>
            <person name="Poon T.W."/>
            <person name="Priest M."/>
            <person name="Roberts A."/>
            <person name="Saif S."/>
            <person name="Shea T."/>
            <person name="Sykes S."/>
            <person name="Wortman J."/>
            <person name="Nusbaum C."/>
            <person name="Birren B."/>
        </authorList>
    </citation>
    <scope>NUCLEOTIDE SEQUENCE [LARGE SCALE GENOMIC DNA]</scope>
    <source>
        <strain evidence="3">CJ05E6</strain>
    </source>
</reference>
<proteinExistence type="predicted"/>
<dbReference type="Proteomes" id="UP000053236">
    <property type="component" value="Unassembled WGS sequence"/>
</dbReference>
<dbReference type="EMBL" id="KI674245">
    <property type="protein sequence ID" value="ETL34744.1"/>
    <property type="molecule type" value="Genomic_DNA"/>
</dbReference>
<protein>
    <submittedName>
        <fullName evidence="2">Uncharacterized protein</fullName>
    </submittedName>
</protein>
<gene>
    <name evidence="2" type="ORF">L915_13181</name>
    <name evidence="3" type="ORF">L916_13068</name>
</gene>
<dbReference type="Proteomes" id="UP000053864">
    <property type="component" value="Unassembled WGS sequence"/>
</dbReference>
<dbReference type="AlphaFoldDB" id="W2GE19"/>
<evidence type="ECO:0000256" key="1">
    <source>
        <dbReference type="SAM" id="MobiDB-lite"/>
    </source>
</evidence>